<feature type="coiled-coil region" evidence="1">
    <location>
        <begin position="219"/>
        <end position="246"/>
    </location>
</feature>
<evidence type="ECO:0000256" key="1">
    <source>
        <dbReference type="SAM" id="Coils"/>
    </source>
</evidence>
<protein>
    <submittedName>
        <fullName evidence="3">Uncharacterized protein</fullName>
    </submittedName>
</protein>
<proteinExistence type="predicted"/>
<evidence type="ECO:0000256" key="2">
    <source>
        <dbReference type="SAM" id="Phobius"/>
    </source>
</evidence>
<feature type="transmembrane region" description="Helical" evidence="2">
    <location>
        <begin position="99"/>
        <end position="119"/>
    </location>
</feature>
<feature type="transmembrane region" description="Helical" evidence="2">
    <location>
        <begin position="257"/>
        <end position="280"/>
    </location>
</feature>
<gene>
    <name evidence="3" type="ORF">LZC95_15470</name>
</gene>
<keyword evidence="2" id="KW-0472">Membrane</keyword>
<evidence type="ECO:0000313" key="4">
    <source>
        <dbReference type="Proteomes" id="UP001379533"/>
    </source>
</evidence>
<dbReference type="RefSeq" id="WP_394848840.1">
    <property type="nucleotide sequence ID" value="NZ_CP089982.1"/>
</dbReference>
<evidence type="ECO:0000313" key="3">
    <source>
        <dbReference type="EMBL" id="WXA98228.1"/>
    </source>
</evidence>
<keyword evidence="4" id="KW-1185">Reference proteome</keyword>
<dbReference type="EMBL" id="CP089982">
    <property type="protein sequence ID" value="WXA98228.1"/>
    <property type="molecule type" value="Genomic_DNA"/>
</dbReference>
<feature type="transmembrane region" description="Helical" evidence="2">
    <location>
        <begin position="145"/>
        <end position="166"/>
    </location>
</feature>
<keyword evidence="2" id="KW-0812">Transmembrane</keyword>
<keyword evidence="2" id="KW-1133">Transmembrane helix</keyword>
<sequence length="286" mass="31537">MEATTYGGAAAAAQGTPAEGVPIPCERCAAPMREETSDAAQGKITVKCGYCNSREEMPADAAERVMALRARLKEIKAKDDYLNAPALAMGRLYVVYRKYILMAMAAIVVFSALDAPEYIRRFRIILDPATGTPIDVQQEIVNQQIVFFVMTSGALFGVGFGYIRLLRAYHRAMLPRLRARAPLQVGSSARCRCCGADLPASMEAFVACTHCTAQNLLTKELVRNRMALLQKEIEDYKARTHEMVERTSRSVANYRTYLYPSIYAAVGISATIGIAIRIAIWSKYGI</sequence>
<keyword evidence="1" id="KW-0175">Coiled coil</keyword>
<reference evidence="3 4" key="1">
    <citation type="submission" date="2021-12" db="EMBL/GenBank/DDBJ databases">
        <title>Discovery of the Pendulisporaceae a myxobacterial family with distinct sporulation behavior and unique specialized metabolism.</title>
        <authorList>
            <person name="Garcia R."/>
            <person name="Popoff A."/>
            <person name="Bader C.D."/>
            <person name="Loehr J."/>
            <person name="Walesch S."/>
            <person name="Walt C."/>
            <person name="Boldt J."/>
            <person name="Bunk B."/>
            <person name="Haeckl F.J.F.P.J."/>
            <person name="Gunesch A.P."/>
            <person name="Birkelbach J."/>
            <person name="Nuebel U."/>
            <person name="Pietschmann T."/>
            <person name="Bach T."/>
            <person name="Mueller R."/>
        </authorList>
    </citation>
    <scope>NUCLEOTIDE SEQUENCE [LARGE SCALE GENOMIC DNA]</scope>
    <source>
        <strain evidence="3 4">MSr12523</strain>
    </source>
</reference>
<name>A0ABZ2KLM5_9BACT</name>
<accession>A0ABZ2KLM5</accession>
<organism evidence="3 4">
    <name type="scientific">Pendulispora brunnea</name>
    <dbReference type="NCBI Taxonomy" id="2905690"/>
    <lineage>
        <taxon>Bacteria</taxon>
        <taxon>Pseudomonadati</taxon>
        <taxon>Myxococcota</taxon>
        <taxon>Myxococcia</taxon>
        <taxon>Myxococcales</taxon>
        <taxon>Sorangiineae</taxon>
        <taxon>Pendulisporaceae</taxon>
        <taxon>Pendulispora</taxon>
    </lineage>
</organism>
<dbReference type="Proteomes" id="UP001379533">
    <property type="component" value="Chromosome"/>
</dbReference>